<dbReference type="Pfam" id="PF03692">
    <property type="entry name" value="CxxCxxCC"/>
    <property type="match status" value="1"/>
</dbReference>
<organism evidence="1 2">
    <name type="scientific">Desulfoluna butyratoxydans</name>
    <dbReference type="NCBI Taxonomy" id="231438"/>
    <lineage>
        <taxon>Bacteria</taxon>
        <taxon>Pseudomonadati</taxon>
        <taxon>Thermodesulfobacteriota</taxon>
        <taxon>Desulfobacteria</taxon>
        <taxon>Desulfobacterales</taxon>
        <taxon>Desulfolunaceae</taxon>
        <taxon>Desulfoluna</taxon>
    </lineage>
</organism>
<dbReference type="Proteomes" id="UP000507962">
    <property type="component" value="Unassembled WGS sequence"/>
</dbReference>
<evidence type="ECO:0000313" key="1">
    <source>
        <dbReference type="EMBL" id="VFQ42695.1"/>
    </source>
</evidence>
<dbReference type="EMBL" id="CAADHO010000001">
    <property type="protein sequence ID" value="VFQ42695.1"/>
    <property type="molecule type" value="Genomic_DNA"/>
</dbReference>
<proteinExistence type="predicted"/>
<evidence type="ECO:0000313" key="2">
    <source>
        <dbReference type="Proteomes" id="UP000507962"/>
    </source>
</evidence>
<gene>
    <name evidence="1" type="ORF">MSL71_3160</name>
</gene>
<accession>A0A4U8YGW1</accession>
<dbReference type="RefSeq" id="WP_180136919.1">
    <property type="nucleotide sequence ID" value="NZ_CAADHO010000001.1"/>
</dbReference>
<dbReference type="InterPro" id="IPR005358">
    <property type="entry name" value="Puta_zinc/iron-chelating_dom"/>
</dbReference>
<dbReference type="PANTHER" id="PTHR35866:SF1">
    <property type="entry name" value="YKGJ FAMILY CYSTEINE CLUSTER PROTEIN"/>
    <property type="match status" value="1"/>
</dbReference>
<dbReference type="PANTHER" id="PTHR35866">
    <property type="entry name" value="PUTATIVE-RELATED"/>
    <property type="match status" value="1"/>
</dbReference>
<sequence length="233" mass="26222">MEFLTGGNEGCSGCSAAQTSCNHCGACCTGGGPVLRSQDERLIKTGKLDLSVLYTLRAGERMFNKESLKMEPLATDQIKIKVDPETLRCLFLNPENRCDIYSQRPFECRSFKCWDEREIVEVYASDTPLGREDIIGGIKGLWDLVADHHERCSYDLLDELIRKVDDTGDQEAAEKVCEMIAYDRSLRETLVESGRVRAEILDFLFGRPLTTTIVMFNYRIESQDGKDVLVAVS</sequence>
<keyword evidence="2" id="KW-1185">Reference proteome</keyword>
<dbReference type="AlphaFoldDB" id="A0A4U8YGW1"/>
<protein>
    <submittedName>
        <fullName evidence="1">Putative zinc- or iron-chelating domain containing protein</fullName>
    </submittedName>
</protein>
<name>A0A4U8YGW1_9BACT</name>
<reference evidence="1 2" key="1">
    <citation type="submission" date="2019-03" db="EMBL/GenBank/DDBJ databases">
        <authorList>
            <person name="Nijsse B."/>
        </authorList>
    </citation>
    <scope>NUCLEOTIDE SEQUENCE [LARGE SCALE GENOMIC DNA]</scope>
    <source>
        <strain evidence="1">Desulfoluna butyratoxydans MSL71</strain>
    </source>
</reference>